<evidence type="ECO:0000259" key="15">
    <source>
        <dbReference type="Pfam" id="PF01433"/>
    </source>
</evidence>
<reference evidence="17" key="1">
    <citation type="submission" date="2022-08" db="EMBL/GenBank/DDBJ databases">
        <authorList>
            <person name="Deng Y."/>
            <person name="Han X.-F."/>
            <person name="Zhang Y.-Q."/>
        </authorList>
    </citation>
    <scope>NUCLEOTIDE SEQUENCE</scope>
    <source>
        <strain evidence="17">CPCC 203407</strain>
    </source>
</reference>
<comment type="caution">
    <text evidence="17">The sequence shown here is derived from an EMBL/GenBank/DDBJ whole genome shotgun (WGS) entry which is preliminary data.</text>
</comment>
<evidence type="ECO:0000313" key="18">
    <source>
        <dbReference type="Proteomes" id="UP001165587"/>
    </source>
</evidence>
<dbReference type="EC" id="3.4.11.2" evidence="4"/>
<evidence type="ECO:0000256" key="2">
    <source>
        <dbReference type="ARBA" id="ARBA00001947"/>
    </source>
</evidence>
<dbReference type="Gene3D" id="1.10.390.10">
    <property type="entry name" value="Neutral Protease Domain 2"/>
    <property type="match status" value="1"/>
</dbReference>
<keyword evidence="9" id="KW-0862">Zinc</keyword>
<keyword evidence="8" id="KW-0378">Hydrolase</keyword>
<dbReference type="InterPro" id="IPR045357">
    <property type="entry name" value="Aminopeptidase_N-like_N"/>
</dbReference>
<evidence type="ECO:0000256" key="11">
    <source>
        <dbReference type="ARBA" id="ARBA00029811"/>
    </source>
</evidence>
<feature type="domain" description="Aminopeptidase N-like N-terminal" evidence="16">
    <location>
        <begin position="122"/>
        <end position="330"/>
    </location>
</feature>
<keyword evidence="6" id="KW-0645">Protease</keyword>
<keyword evidence="10" id="KW-0482">Metalloprotease</keyword>
<dbReference type="AlphaFoldDB" id="A0AA42BVQ4"/>
<evidence type="ECO:0000256" key="14">
    <source>
        <dbReference type="SAM" id="Phobius"/>
    </source>
</evidence>
<dbReference type="GO" id="GO:0016285">
    <property type="term" value="F:alanyl aminopeptidase activity"/>
    <property type="evidence" value="ECO:0007669"/>
    <property type="project" value="UniProtKB-EC"/>
</dbReference>
<dbReference type="GO" id="GO:0006508">
    <property type="term" value="P:proteolysis"/>
    <property type="evidence" value="ECO:0007669"/>
    <property type="project" value="UniProtKB-KW"/>
</dbReference>
<dbReference type="Pfam" id="PF17900">
    <property type="entry name" value="Peptidase_M1_N"/>
    <property type="match status" value="1"/>
</dbReference>
<evidence type="ECO:0000256" key="13">
    <source>
        <dbReference type="SAM" id="MobiDB-lite"/>
    </source>
</evidence>
<keyword evidence="18" id="KW-1185">Reference proteome</keyword>
<dbReference type="Proteomes" id="UP001165587">
    <property type="component" value="Unassembled WGS sequence"/>
</dbReference>
<dbReference type="InterPro" id="IPR027268">
    <property type="entry name" value="Peptidase_M4/M1_CTD_sf"/>
</dbReference>
<feature type="domain" description="Peptidase M1 membrane alanine aminopeptidase" evidence="15">
    <location>
        <begin position="440"/>
        <end position="582"/>
    </location>
</feature>
<dbReference type="PRINTS" id="PR00756">
    <property type="entry name" value="ALADIPTASE"/>
</dbReference>
<evidence type="ECO:0000256" key="12">
    <source>
        <dbReference type="ARBA" id="ARBA00031533"/>
    </source>
</evidence>
<feature type="transmembrane region" description="Helical" evidence="14">
    <location>
        <begin position="42"/>
        <end position="62"/>
    </location>
</feature>
<evidence type="ECO:0000256" key="5">
    <source>
        <dbReference type="ARBA" id="ARBA00015611"/>
    </source>
</evidence>
<dbReference type="InterPro" id="IPR050344">
    <property type="entry name" value="Peptidase_M1_aminopeptidases"/>
</dbReference>
<dbReference type="SUPFAM" id="SSF55486">
    <property type="entry name" value="Metalloproteases ('zincins'), catalytic domain"/>
    <property type="match status" value="1"/>
</dbReference>
<dbReference type="GO" id="GO:0008270">
    <property type="term" value="F:zinc ion binding"/>
    <property type="evidence" value="ECO:0007669"/>
    <property type="project" value="InterPro"/>
</dbReference>
<evidence type="ECO:0000256" key="3">
    <source>
        <dbReference type="ARBA" id="ARBA00010136"/>
    </source>
</evidence>
<dbReference type="PANTHER" id="PTHR11533">
    <property type="entry name" value="PROTEASE M1 ZINC METALLOPROTEASE"/>
    <property type="match status" value="1"/>
</dbReference>
<dbReference type="Gene3D" id="2.60.40.1730">
    <property type="entry name" value="tricorn interacting facor f3 domain"/>
    <property type="match status" value="1"/>
</dbReference>
<gene>
    <name evidence="17" type="ORF">N1028_12930</name>
</gene>
<protein>
    <recommendedName>
        <fullName evidence="5">Aminopeptidase N</fullName>
        <ecNumber evidence="4">3.4.11.2</ecNumber>
    </recommendedName>
    <alternativeName>
        <fullName evidence="11">Alanine aminopeptidase</fullName>
    </alternativeName>
    <alternativeName>
        <fullName evidence="12">Lysyl aminopeptidase</fullName>
    </alternativeName>
</protein>
<evidence type="ECO:0000313" key="17">
    <source>
        <dbReference type="EMBL" id="MCS5726799.1"/>
    </source>
</evidence>
<dbReference type="NCBIfam" id="TIGR01167">
    <property type="entry name" value="LPXTG_anchor"/>
    <property type="match status" value="1"/>
</dbReference>
<evidence type="ECO:0000259" key="16">
    <source>
        <dbReference type="Pfam" id="PF17900"/>
    </source>
</evidence>
<feature type="transmembrane region" description="Helical" evidence="14">
    <location>
        <begin position="15"/>
        <end position="35"/>
    </location>
</feature>
<evidence type="ECO:0000256" key="9">
    <source>
        <dbReference type="ARBA" id="ARBA00022833"/>
    </source>
</evidence>
<keyword evidence="14" id="KW-0472">Membrane</keyword>
<dbReference type="CDD" id="cd09603">
    <property type="entry name" value="M1_APN_like"/>
    <property type="match status" value="1"/>
</dbReference>
<evidence type="ECO:0000256" key="1">
    <source>
        <dbReference type="ARBA" id="ARBA00000098"/>
    </source>
</evidence>
<evidence type="ECO:0000256" key="10">
    <source>
        <dbReference type="ARBA" id="ARBA00023049"/>
    </source>
</evidence>
<dbReference type="InterPro" id="IPR014782">
    <property type="entry name" value="Peptidase_M1_dom"/>
</dbReference>
<evidence type="ECO:0000256" key="6">
    <source>
        <dbReference type="ARBA" id="ARBA00022670"/>
    </source>
</evidence>
<evidence type="ECO:0000256" key="4">
    <source>
        <dbReference type="ARBA" id="ARBA00012564"/>
    </source>
</evidence>
<name>A0AA42BVQ4_9MICO</name>
<sequence>MNDCLLAATGSSDSWPWLLALGLVVIGLGTAAVLLRRGRRPAVMLAAVPLVALALVVSGAGAPAPTFAHDGGSGCSTPTPTPTPAPTPAPTPSPDPTVYRPGDAGIGDPYFPLDGNGGYDVEHYALDLAYDPETNVLAGTATITATATQNLSAFNLDFDTRTVDGADSISISGITVAPAPGAAATASDWSLASTQISAVTGQPQTPESTDADATPPRTELTVIPVSGLPAGTSFSTTVAYSGVPITIDDAFGPAGVFESPDGAVVVGQPRVAATWFPANDHPSDKATFTLRMAAPTGLEVIGNGALTGEEASGEQTIWTWETTQPMATYLATATIGDYEVTTDVDEETGISYYDAIDPELYDRVTDGGTTSVGEVAKEIFASEPEVIAFLEEHFGPYPFTEAGGIAIGEIAPGEDLPYALENQTRPIYPAWAFPADADPAVVVHELAHQWYGDSLAMKRWSDIWLNEGFATYAEWLWSEGHGGPGAQEYFDEYYANPPGDDDAFWSTVVADPGAAGIFDTAVYYRGAMTLQALKLEVGDAAFDTIVRDWATSKAGGTVSTTEFVEFAEFVSGQDLTDFFEEWVYSPTKPTL</sequence>
<proteinExistence type="inferred from homology"/>
<dbReference type="SUPFAM" id="SSF63737">
    <property type="entry name" value="Leukotriene A4 hydrolase N-terminal domain"/>
    <property type="match status" value="1"/>
</dbReference>
<evidence type="ECO:0000256" key="7">
    <source>
        <dbReference type="ARBA" id="ARBA00022723"/>
    </source>
</evidence>
<feature type="compositionally biased region" description="Pro residues" evidence="13">
    <location>
        <begin position="79"/>
        <end position="94"/>
    </location>
</feature>
<keyword evidence="14" id="KW-1133">Transmembrane helix</keyword>
<dbReference type="RefSeq" id="WP_259529646.1">
    <property type="nucleotide sequence ID" value="NZ_JANLCK010000007.1"/>
</dbReference>
<dbReference type="PANTHER" id="PTHR11533:SF297">
    <property type="entry name" value="AMINOPEPTIDASE N"/>
    <property type="match status" value="1"/>
</dbReference>
<comment type="catalytic activity">
    <reaction evidence="1">
        <text>Release of an N-terminal amino acid, Xaa-|-Yaa- from a peptide, amide or arylamide. Xaa is preferably Ala, but may be most amino acids including Pro (slow action). When a terminal hydrophobic residue is followed by a prolyl residue, the two may be released as an intact Xaa-Pro dipeptide.</text>
        <dbReference type="EC" id="3.4.11.2"/>
    </reaction>
</comment>
<keyword evidence="14" id="KW-0812">Transmembrane</keyword>
<keyword evidence="7" id="KW-0479">Metal-binding</keyword>
<accession>A0AA42BVQ4</accession>
<dbReference type="Pfam" id="PF01433">
    <property type="entry name" value="Peptidase_M1"/>
    <property type="match status" value="1"/>
</dbReference>
<feature type="region of interest" description="Disordered" evidence="13">
    <location>
        <begin position="68"/>
        <end position="94"/>
    </location>
</feature>
<comment type="similarity">
    <text evidence="3">Belongs to the peptidase M1 family.</text>
</comment>
<dbReference type="InterPro" id="IPR001930">
    <property type="entry name" value="Peptidase_M1"/>
</dbReference>
<evidence type="ECO:0000256" key="8">
    <source>
        <dbReference type="ARBA" id="ARBA00022801"/>
    </source>
</evidence>
<dbReference type="GO" id="GO:0008237">
    <property type="term" value="F:metallopeptidase activity"/>
    <property type="evidence" value="ECO:0007669"/>
    <property type="project" value="UniProtKB-KW"/>
</dbReference>
<dbReference type="InterPro" id="IPR042097">
    <property type="entry name" value="Aminopeptidase_N-like_N_sf"/>
</dbReference>
<organism evidence="17 18">
    <name type="scientific">Herbiconiux oxytropis</name>
    <dbReference type="NCBI Taxonomy" id="2970915"/>
    <lineage>
        <taxon>Bacteria</taxon>
        <taxon>Bacillati</taxon>
        <taxon>Actinomycetota</taxon>
        <taxon>Actinomycetes</taxon>
        <taxon>Micrococcales</taxon>
        <taxon>Microbacteriaceae</taxon>
        <taxon>Herbiconiux</taxon>
    </lineage>
</organism>
<dbReference type="EMBL" id="JANLCK010000007">
    <property type="protein sequence ID" value="MCS5726799.1"/>
    <property type="molecule type" value="Genomic_DNA"/>
</dbReference>
<comment type="cofactor">
    <cofactor evidence="2">
        <name>Zn(2+)</name>
        <dbReference type="ChEBI" id="CHEBI:29105"/>
    </cofactor>
</comment>